<gene>
    <name evidence="1" type="ORF">NB063_29120</name>
</gene>
<dbReference type="RefSeq" id="WP_250932746.1">
    <property type="nucleotide sequence ID" value="NZ_JAMQBK010000096.1"/>
</dbReference>
<dbReference type="InterPro" id="IPR025855">
    <property type="entry name" value="Replic_Relax"/>
</dbReference>
<protein>
    <submittedName>
        <fullName evidence="1">Replication-relaxation family protein</fullName>
    </submittedName>
</protein>
<reference evidence="1 2" key="1">
    <citation type="journal article" date="2022" name="Syst. Appl. Microbiol.">
        <title>Rhodopirellula aestuarii sp. nov., a novel member of the genus Rhodopirellula isolated from brackish sediments collected in the Tagus River estuary, Portugal.</title>
        <authorList>
            <person name="Vitorino I.R."/>
            <person name="Klimek D."/>
            <person name="Calusinska M."/>
            <person name="Lobo-da-Cunha A."/>
            <person name="Vasconcelos V."/>
            <person name="Lage O.M."/>
        </authorList>
    </citation>
    <scope>NUCLEOTIDE SEQUENCE [LARGE SCALE GENOMIC DNA]</scope>
    <source>
        <strain evidence="1 2">ICT_H3.1</strain>
    </source>
</reference>
<dbReference type="Proteomes" id="UP001202961">
    <property type="component" value="Unassembled WGS sequence"/>
</dbReference>
<name>A0ABT0UCF0_9BACT</name>
<dbReference type="EMBL" id="JAMQBK010000096">
    <property type="protein sequence ID" value="MCM2374704.1"/>
    <property type="molecule type" value="Genomic_DNA"/>
</dbReference>
<proteinExistence type="predicted"/>
<accession>A0ABT0UCF0</accession>
<keyword evidence="2" id="KW-1185">Reference proteome</keyword>
<comment type="caution">
    <text evidence="1">The sequence shown here is derived from an EMBL/GenBank/DDBJ whole genome shotgun (WGS) entry which is preliminary data.</text>
</comment>
<sequence>MTTTSPQLHITDRDLELLGAIELHPLTAEQLLRLSNTFRQPFTQLRLLQRRLKRLADSGIIRSWPYSTTTGASPHYFKLNRTGFRLLHGEYEPLPKRRYFEAIAAGHHHHTRCLGDVLVHVLNNIISSGAVLQNFTRENSCRIDADGFILFPDCTFQLSLQSGHKFRYFVELDNGTERIRSAIHTESIERKIRGYDAYQSQFDALDPLRPVVLFITTRSSERTRHILAAARKTMRNPKRTVFLVTDLRTFLSAADPISDVCLTDNRGRQRGLVPAQSKISSPSKSIALAPALC</sequence>
<evidence type="ECO:0000313" key="2">
    <source>
        <dbReference type="Proteomes" id="UP001202961"/>
    </source>
</evidence>
<dbReference type="Pfam" id="PF13814">
    <property type="entry name" value="Replic_Relax"/>
    <property type="match status" value="1"/>
</dbReference>
<organism evidence="1 2">
    <name type="scientific">Aporhodopirellula aestuarii</name>
    <dbReference type="NCBI Taxonomy" id="2950107"/>
    <lineage>
        <taxon>Bacteria</taxon>
        <taxon>Pseudomonadati</taxon>
        <taxon>Planctomycetota</taxon>
        <taxon>Planctomycetia</taxon>
        <taxon>Pirellulales</taxon>
        <taxon>Pirellulaceae</taxon>
        <taxon>Aporhodopirellula</taxon>
    </lineage>
</organism>
<evidence type="ECO:0000313" key="1">
    <source>
        <dbReference type="EMBL" id="MCM2374704.1"/>
    </source>
</evidence>